<evidence type="ECO:0000256" key="3">
    <source>
        <dbReference type="ARBA" id="ARBA00022793"/>
    </source>
</evidence>
<dbReference type="InterPro" id="IPR015424">
    <property type="entry name" value="PyrdxlP-dep_Trfase"/>
</dbReference>
<dbReference type="PANTHER" id="PTHR43277:SF3">
    <property type="entry name" value="DECARBOXYLASE, PUTATIVE-RELATED"/>
    <property type="match status" value="1"/>
</dbReference>
<sequence>MNQLDTPLYDRLVQFAKQDPISFHVPGHKHGMLFEEESFFRTAALLDQTELTGLDDLHAPEGVIAEAQELAASYFGAKHTRFLVSGSTVGNVAMILGSIKRNEIVLVQRNCHKSILNGLELTGAKPVFLAPAYDKEKERYTHPTKHTIQKAIQRYPEAKALILTYPDYFGTVFDLKEIVEMAHASRIPILVDEAHGVHLKTAKTLPLSALEAGADVVVQSAHKMAPAFTMSSYLHLNSEYISISSVDRYLRMLQSSSPSYLLLASLDTARKYLATRTAEEMDNLHTAVKAFRKLLSASDLWEVESQDGDWLKIVLRVGTGYQPRQLANMLESSGIYPELVTDRHILLVHGLEILTEGDLDRVRTAIEDMKEPASISPVQAAHLFSEPIQELAVSYAEMEEQQPVFVNWDEAVGCIAAESIIPYPPGIPVLAKGEIITKQHVEMIQLWKNSSISFQNEHIEEGVLTYTGTNEGELF</sequence>
<evidence type="ECO:0000259" key="7">
    <source>
        <dbReference type="Pfam" id="PF03711"/>
    </source>
</evidence>
<evidence type="ECO:0000256" key="2">
    <source>
        <dbReference type="ARBA" id="ARBA00010671"/>
    </source>
</evidence>
<keyword evidence="3" id="KW-0210">Decarboxylase</keyword>
<dbReference type="RefSeq" id="WP_095261603.1">
    <property type="nucleotide sequence ID" value="NZ_NPBV01000032.1"/>
</dbReference>
<evidence type="ECO:0000256" key="4">
    <source>
        <dbReference type="ARBA" id="ARBA00022898"/>
    </source>
</evidence>
<dbReference type="Gene3D" id="3.90.105.10">
    <property type="entry name" value="Molybdopterin biosynthesis moea protein, domain 2"/>
    <property type="match status" value="1"/>
</dbReference>
<gene>
    <name evidence="8" type="ORF">CHH64_17475</name>
</gene>
<dbReference type="Pfam" id="PF03711">
    <property type="entry name" value="OKR_DC_1_C"/>
    <property type="match status" value="1"/>
</dbReference>
<evidence type="ECO:0008006" key="10">
    <source>
        <dbReference type="Google" id="ProtNLM"/>
    </source>
</evidence>
<dbReference type="SUPFAM" id="SSF53383">
    <property type="entry name" value="PLP-dependent transferases"/>
    <property type="match status" value="1"/>
</dbReference>
<dbReference type="InterPro" id="IPR015421">
    <property type="entry name" value="PyrdxlP-dep_Trfase_major"/>
</dbReference>
<protein>
    <recommendedName>
        <fullName evidence="10">Lysine decarboxylase</fullName>
    </recommendedName>
</protein>
<dbReference type="AlphaFoldDB" id="A0A268A6E3"/>
<organism evidence="8 9">
    <name type="scientific">Terribacillus saccharophilus</name>
    <dbReference type="NCBI Taxonomy" id="361277"/>
    <lineage>
        <taxon>Bacteria</taxon>
        <taxon>Bacillati</taxon>
        <taxon>Bacillota</taxon>
        <taxon>Bacilli</taxon>
        <taxon>Bacillales</taxon>
        <taxon>Bacillaceae</taxon>
        <taxon>Terribacillus</taxon>
    </lineage>
</organism>
<dbReference type="GO" id="GO:0016831">
    <property type="term" value="F:carboxy-lyase activity"/>
    <property type="evidence" value="ECO:0007669"/>
    <property type="project" value="UniProtKB-KW"/>
</dbReference>
<dbReference type="SUPFAM" id="SSF55904">
    <property type="entry name" value="Ornithine decarboxylase C-terminal domain"/>
    <property type="match status" value="1"/>
</dbReference>
<evidence type="ECO:0000313" key="9">
    <source>
        <dbReference type="Proteomes" id="UP000216013"/>
    </source>
</evidence>
<keyword evidence="5" id="KW-0456">Lyase</keyword>
<dbReference type="EMBL" id="NPBV01000032">
    <property type="protein sequence ID" value="PAD19692.1"/>
    <property type="molecule type" value="Genomic_DNA"/>
</dbReference>
<dbReference type="InterPro" id="IPR036633">
    <property type="entry name" value="Prn/Lys/Arg_de-COase_C_sf"/>
</dbReference>
<evidence type="ECO:0000313" key="8">
    <source>
        <dbReference type="EMBL" id="PAD19692.1"/>
    </source>
</evidence>
<name>A0A268A6E3_9BACI</name>
<dbReference type="Pfam" id="PF01276">
    <property type="entry name" value="OKR_DC_1"/>
    <property type="match status" value="1"/>
</dbReference>
<dbReference type="Gene3D" id="3.40.640.10">
    <property type="entry name" value="Type I PLP-dependent aspartate aminotransferase-like (Major domain)"/>
    <property type="match status" value="1"/>
</dbReference>
<dbReference type="InterPro" id="IPR052357">
    <property type="entry name" value="Orn_Lys_Arg_decarboxylase-I"/>
</dbReference>
<keyword evidence="4" id="KW-0663">Pyridoxal phosphate</keyword>
<evidence type="ECO:0000259" key="6">
    <source>
        <dbReference type="Pfam" id="PF01276"/>
    </source>
</evidence>
<evidence type="ECO:0000256" key="5">
    <source>
        <dbReference type="ARBA" id="ARBA00023239"/>
    </source>
</evidence>
<dbReference type="Proteomes" id="UP000216013">
    <property type="component" value="Unassembled WGS sequence"/>
</dbReference>
<reference evidence="8 9" key="1">
    <citation type="submission" date="2017-07" db="EMBL/GenBank/DDBJ databases">
        <title>Isolation and whole genome analysis of endospore-forming bacteria from heroin.</title>
        <authorList>
            <person name="Kalinowski J."/>
            <person name="Ahrens B."/>
            <person name="Al-Dilaimi A."/>
            <person name="Winkler A."/>
            <person name="Wibberg D."/>
            <person name="Schleenbecker U."/>
            <person name="Ruckert C."/>
            <person name="Wolfel R."/>
            <person name="Grass G."/>
        </authorList>
    </citation>
    <scope>NUCLEOTIDE SEQUENCE [LARGE SCALE GENOMIC DNA]</scope>
    <source>
        <strain evidence="8 9">7528</strain>
    </source>
</reference>
<evidence type="ECO:0000256" key="1">
    <source>
        <dbReference type="ARBA" id="ARBA00001933"/>
    </source>
</evidence>
<comment type="caution">
    <text evidence="8">The sequence shown here is derived from an EMBL/GenBank/DDBJ whole genome shotgun (WGS) entry which is preliminary data.</text>
</comment>
<dbReference type="CDD" id="cd00615">
    <property type="entry name" value="Orn_deC_like"/>
    <property type="match status" value="1"/>
</dbReference>
<feature type="domain" description="Orn/Lys/Arg decarboxylases family 1 pyridoxal-P attachment site" evidence="6">
    <location>
        <begin position="6"/>
        <end position="304"/>
    </location>
</feature>
<proteinExistence type="inferred from homology"/>
<comment type="cofactor">
    <cofactor evidence="1">
        <name>pyridoxal 5'-phosphate</name>
        <dbReference type="ChEBI" id="CHEBI:597326"/>
    </cofactor>
</comment>
<dbReference type="PANTHER" id="PTHR43277">
    <property type="entry name" value="ARGININE DECARBOXYLASE"/>
    <property type="match status" value="1"/>
</dbReference>
<comment type="similarity">
    <text evidence="2">Belongs to the Orn/Lys/Arg decarboxylase class-I family.</text>
</comment>
<dbReference type="InterPro" id="IPR008286">
    <property type="entry name" value="Prn/Lys/Arg_de-COase_C"/>
</dbReference>
<accession>A0A268A6E3</accession>
<dbReference type="InterPro" id="IPR000310">
    <property type="entry name" value="Orn/Lys/Arg_deCO2ase_major_dom"/>
</dbReference>
<feature type="domain" description="Orn/Lys/Arg decarboxylase C-terminal" evidence="7">
    <location>
        <begin position="385"/>
        <end position="446"/>
    </location>
</feature>